<keyword evidence="3" id="KW-1185">Reference proteome</keyword>
<comment type="caution">
    <text evidence="2">The sequence shown here is derived from an EMBL/GenBank/DDBJ whole genome shotgun (WGS) entry which is preliminary data.</text>
</comment>
<accession>A0AAD6II43</accession>
<feature type="region of interest" description="Disordered" evidence="1">
    <location>
        <begin position="44"/>
        <end position="73"/>
    </location>
</feature>
<feature type="compositionally biased region" description="Basic and acidic residues" evidence="1">
    <location>
        <begin position="1"/>
        <end position="19"/>
    </location>
</feature>
<evidence type="ECO:0000313" key="3">
    <source>
        <dbReference type="Proteomes" id="UP001219568"/>
    </source>
</evidence>
<protein>
    <submittedName>
        <fullName evidence="2">Uncharacterized protein</fullName>
    </submittedName>
</protein>
<dbReference type="Proteomes" id="UP001219568">
    <property type="component" value="Unassembled WGS sequence"/>
</dbReference>
<feature type="compositionally biased region" description="Polar residues" evidence="1">
    <location>
        <begin position="46"/>
        <end position="60"/>
    </location>
</feature>
<feature type="compositionally biased region" description="Basic and acidic residues" evidence="1">
    <location>
        <begin position="61"/>
        <end position="73"/>
    </location>
</feature>
<dbReference type="EMBL" id="JAQJZL010000002">
    <property type="protein sequence ID" value="KAJ6050977.1"/>
    <property type="molecule type" value="Genomic_DNA"/>
</dbReference>
<gene>
    <name evidence="2" type="ORF">N7460_001511</name>
</gene>
<organism evidence="2 3">
    <name type="scientific">Penicillium canescens</name>
    <dbReference type="NCBI Taxonomy" id="5083"/>
    <lineage>
        <taxon>Eukaryota</taxon>
        <taxon>Fungi</taxon>
        <taxon>Dikarya</taxon>
        <taxon>Ascomycota</taxon>
        <taxon>Pezizomycotina</taxon>
        <taxon>Eurotiomycetes</taxon>
        <taxon>Eurotiomycetidae</taxon>
        <taxon>Eurotiales</taxon>
        <taxon>Aspergillaceae</taxon>
        <taxon>Penicillium</taxon>
    </lineage>
</organism>
<name>A0AAD6II43_PENCN</name>
<proteinExistence type="predicted"/>
<feature type="region of interest" description="Disordered" evidence="1">
    <location>
        <begin position="1"/>
        <end position="29"/>
    </location>
</feature>
<reference evidence="2" key="2">
    <citation type="submission" date="2023-01" db="EMBL/GenBank/DDBJ databases">
        <authorList>
            <person name="Petersen C."/>
        </authorList>
    </citation>
    <scope>NUCLEOTIDE SEQUENCE</scope>
    <source>
        <strain evidence="2">IBT 15450</strain>
    </source>
</reference>
<reference evidence="2" key="1">
    <citation type="journal article" date="2023" name="IMA Fungus">
        <title>Comparative genomic study of the Penicillium genus elucidates a diverse pangenome and 15 lateral gene transfer events.</title>
        <authorList>
            <person name="Petersen C."/>
            <person name="Sorensen T."/>
            <person name="Nielsen M.R."/>
            <person name="Sondergaard T.E."/>
            <person name="Sorensen J.L."/>
            <person name="Fitzpatrick D.A."/>
            <person name="Frisvad J.C."/>
            <person name="Nielsen K.L."/>
        </authorList>
    </citation>
    <scope>NUCLEOTIDE SEQUENCE</scope>
    <source>
        <strain evidence="2">IBT 15450</strain>
    </source>
</reference>
<sequence>MKGLDLKDKTSQEEVKTKPQDSSSTTKTLNNLQTQLNAMNEELKKSPTTQDLTKLQGQQNKLEHDVEEFKTSP</sequence>
<evidence type="ECO:0000256" key="1">
    <source>
        <dbReference type="SAM" id="MobiDB-lite"/>
    </source>
</evidence>
<evidence type="ECO:0000313" key="2">
    <source>
        <dbReference type="EMBL" id="KAJ6050977.1"/>
    </source>
</evidence>
<dbReference type="AlphaFoldDB" id="A0AAD6II43"/>